<feature type="domain" description="Cytochrome c" evidence="6">
    <location>
        <begin position="45"/>
        <end position="134"/>
    </location>
</feature>
<evidence type="ECO:0000259" key="6">
    <source>
        <dbReference type="PROSITE" id="PS51007"/>
    </source>
</evidence>
<evidence type="ECO:0000256" key="1">
    <source>
        <dbReference type="ARBA" id="ARBA00022617"/>
    </source>
</evidence>
<keyword evidence="1 4" id="KW-0349">Heme</keyword>
<dbReference type="PANTHER" id="PTHR35008:SF8">
    <property type="entry name" value="ALCOHOL DEHYDROGENASE CYTOCHROME C SUBUNIT"/>
    <property type="match status" value="1"/>
</dbReference>
<gene>
    <name evidence="7" type="ORF">C9994_11630</name>
</gene>
<accession>A0A2T4DME1</accession>
<feature type="signal peptide" evidence="5">
    <location>
        <begin position="1"/>
        <end position="22"/>
    </location>
</feature>
<evidence type="ECO:0000256" key="2">
    <source>
        <dbReference type="ARBA" id="ARBA00022723"/>
    </source>
</evidence>
<dbReference type="GO" id="GO:0020037">
    <property type="term" value="F:heme binding"/>
    <property type="evidence" value="ECO:0007669"/>
    <property type="project" value="InterPro"/>
</dbReference>
<dbReference type="Proteomes" id="UP000240608">
    <property type="component" value="Unassembled WGS sequence"/>
</dbReference>
<dbReference type="Pfam" id="PF00034">
    <property type="entry name" value="Cytochrom_C"/>
    <property type="match status" value="1"/>
</dbReference>
<reference evidence="7 8" key="1">
    <citation type="submission" date="2018-03" db="EMBL/GenBank/DDBJ databases">
        <title>Cross-interface Injection: A General Nanoliter Liquid Handling Method Applied to Single Cells Genome Amplification Automated Nanoliter Liquid Handling Applied to Single Cell Multiple Displacement Amplification.</title>
        <authorList>
            <person name="Yun J."/>
            <person name="Xu P."/>
            <person name="Xu J."/>
            <person name="Dai X."/>
            <person name="Wang Y."/>
            <person name="Zheng X."/>
            <person name="Cao C."/>
            <person name="Yi Q."/>
            <person name="Zhu Y."/>
            <person name="Wang L."/>
            <person name="Dong Z."/>
            <person name="Huang Y."/>
            <person name="Huang L."/>
            <person name="Du W."/>
        </authorList>
    </citation>
    <scope>NUCLEOTIDE SEQUENCE [LARGE SCALE GENOMIC DNA]</scope>
    <source>
        <strain evidence="7 8">Z-D1-2</strain>
    </source>
</reference>
<dbReference type="GO" id="GO:0046872">
    <property type="term" value="F:metal ion binding"/>
    <property type="evidence" value="ECO:0007669"/>
    <property type="project" value="UniProtKB-KW"/>
</dbReference>
<evidence type="ECO:0000256" key="3">
    <source>
        <dbReference type="ARBA" id="ARBA00023004"/>
    </source>
</evidence>
<dbReference type="PROSITE" id="PS51007">
    <property type="entry name" value="CYTC"/>
    <property type="match status" value="1"/>
</dbReference>
<dbReference type="InterPro" id="IPR036909">
    <property type="entry name" value="Cyt_c-like_dom_sf"/>
</dbReference>
<dbReference type="InterPro" id="IPR009056">
    <property type="entry name" value="Cyt_c-like_dom"/>
</dbReference>
<keyword evidence="3 4" id="KW-0408">Iron</keyword>
<keyword evidence="5" id="KW-0732">Signal</keyword>
<organism evidence="7 8">
    <name type="scientific">Marivirga lumbricoides</name>
    <dbReference type="NCBI Taxonomy" id="1046115"/>
    <lineage>
        <taxon>Bacteria</taxon>
        <taxon>Pseudomonadati</taxon>
        <taxon>Bacteroidota</taxon>
        <taxon>Cytophagia</taxon>
        <taxon>Cytophagales</taxon>
        <taxon>Marivirgaceae</taxon>
        <taxon>Marivirga</taxon>
    </lineage>
</organism>
<dbReference type="EMBL" id="PYVU01000116">
    <property type="protein sequence ID" value="PTB94999.1"/>
    <property type="molecule type" value="Genomic_DNA"/>
</dbReference>
<name>A0A2T4DME1_9BACT</name>
<dbReference type="InterPro" id="IPR051459">
    <property type="entry name" value="Cytochrome_c-type_DH"/>
</dbReference>
<evidence type="ECO:0000313" key="8">
    <source>
        <dbReference type="Proteomes" id="UP000240608"/>
    </source>
</evidence>
<keyword evidence="2 4" id="KW-0479">Metal-binding</keyword>
<dbReference type="PROSITE" id="PS51257">
    <property type="entry name" value="PROKAR_LIPOPROTEIN"/>
    <property type="match status" value="1"/>
</dbReference>
<feature type="chain" id="PRO_5015616607" evidence="5">
    <location>
        <begin position="23"/>
        <end position="154"/>
    </location>
</feature>
<dbReference type="Gene3D" id="1.10.760.10">
    <property type="entry name" value="Cytochrome c-like domain"/>
    <property type="match status" value="1"/>
</dbReference>
<sequence>MSLKQSLSYIAFLSLIFFTACGSYSEFSSEATKDYSRAEMQKFAKYMVAGKQLYTTHCSNCHQESGQGLGKLYPPLAKSDFMMQNVNRTACLMKNGIKGEIIVNNITYNQEMPALEELTNLEVAEIATYIFNSWGNERGFVTVKEVETSLSNCQ</sequence>
<evidence type="ECO:0000313" key="7">
    <source>
        <dbReference type="EMBL" id="PTB94999.1"/>
    </source>
</evidence>
<evidence type="ECO:0000256" key="5">
    <source>
        <dbReference type="SAM" id="SignalP"/>
    </source>
</evidence>
<dbReference type="SUPFAM" id="SSF46626">
    <property type="entry name" value="Cytochrome c"/>
    <property type="match status" value="1"/>
</dbReference>
<proteinExistence type="predicted"/>
<comment type="caution">
    <text evidence="7">The sequence shown here is derived from an EMBL/GenBank/DDBJ whole genome shotgun (WGS) entry which is preliminary data.</text>
</comment>
<dbReference type="GO" id="GO:0009055">
    <property type="term" value="F:electron transfer activity"/>
    <property type="evidence" value="ECO:0007669"/>
    <property type="project" value="InterPro"/>
</dbReference>
<dbReference type="AlphaFoldDB" id="A0A2T4DME1"/>
<dbReference type="PANTHER" id="PTHR35008">
    <property type="entry name" value="BLL4482 PROTEIN-RELATED"/>
    <property type="match status" value="1"/>
</dbReference>
<protein>
    <submittedName>
        <fullName evidence="7">Cytochrome C</fullName>
    </submittedName>
</protein>
<evidence type="ECO:0000256" key="4">
    <source>
        <dbReference type="PROSITE-ProRule" id="PRU00433"/>
    </source>
</evidence>